<evidence type="ECO:0000256" key="1">
    <source>
        <dbReference type="SAM" id="MobiDB-lite"/>
    </source>
</evidence>
<reference evidence="4" key="1">
    <citation type="submission" date="2017-05" db="EMBL/GenBank/DDBJ databases">
        <authorList>
            <person name="Lin X."/>
        </authorList>
    </citation>
    <scope>NUCLEOTIDE SEQUENCE [LARGE SCALE GENOMIC DNA]</scope>
    <source>
        <strain evidence="4">JLT2012</strain>
    </source>
</reference>
<keyword evidence="2" id="KW-0812">Transmembrane</keyword>
<dbReference type="AlphaFoldDB" id="A0A219B1Q6"/>
<dbReference type="OrthoDB" id="8477685at2"/>
<feature type="transmembrane region" description="Helical" evidence="2">
    <location>
        <begin position="62"/>
        <end position="81"/>
    </location>
</feature>
<keyword evidence="2" id="KW-0472">Membrane</keyword>
<dbReference type="InterPro" id="IPR012683">
    <property type="entry name" value="CHP02302_TM"/>
</dbReference>
<protein>
    <submittedName>
        <fullName evidence="3">Uncharacterized protein</fullName>
    </submittedName>
</protein>
<sequence>MTAQPVHRLTPAARHRLLPAAALLWIERAIPAELSWLGALWLGYAAAVLTGLFDLFPGSVRVAALGLCCVLTIALLARAAIRIEPPALNDVLNRLERDSHVPRGLLRLQAYGPATELSGPGSALWTRAQTEAATQRVRLRLRLGSARPGPRLLAALAVLAVAAAAGGVYSVVAAPDRFARLISPWPVPLSAYEFRVRMTPPDYAAAAPVTITLAGGDRQALRLLRGTALQVEALDGPGGWVLDGPAGLSADGEITPDRAGTWDIVQHGRTLATLDISIAADGEPVIRFDGTPQLNASGALLVRYRLEDDHGLSRLAIEVDGERGRPRLYPLTDAARVGEGSSYAELSRDPRAGEDARLTLVATDGAGNVGRSSPLLVTLPERSFTNEAAQEIIAVRRALFGGMNRQRVVRRLGTIAARPERYDENLAVYAGLRSAGARLVYSEGDAAIEEVGDLLWDIAVDIEDGGASRALEDLRSAMDELMREAATADDDRLAALTEQIERAMAEYMRRQIDAALEAGEMPPSGMMQGLASNVDGDFLQAMMEDLKDRLAAGDTEGAMEALQNLRGLMESIQFAAPSPDPEAAARAEALRDLAERLGQAEIDQGELRQETIAEAIRQTINVGEDGSAELGERQQALSEAVSQIEQGLAEAGAAAPDALDEARSAMQAAAAALSEGEAGEAGQRQGEALEALASAAAELERQAQQAQQQAAGGMMQPGQSGSGVDPLGRPGRGFGQGSVDLPDEQRLRRVQEIRALLEERARDQSRSQEERSYYLRLLKRFR</sequence>
<feature type="transmembrane region" description="Helical" evidence="2">
    <location>
        <begin position="152"/>
        <end position="172"/>
    </location>
</feature>
<evidence type="ECO:0000256" key="2">
    <source>
        <dbReference type="SAM" id="Phobius"/>
    </source>
</evidence>
<comment type="caution">
    <text evidence="3">The sequence shown here is derived from an EMBL/GenBank/DDBJ whole genome shotgun (WGS) entry which is preliminary data.</text>
</comment>
<feature type="compositionally biased region" description="Low complexity" evidence="1">
    <location>
        <begin position="699"/>
        <end position="723"/>
    </location>
</feature>
<name>A0A219B1Q6_9SPHN</name>
<accession>A0A219B1Q6</accession>
<dbReference type="RefSeq" id="WP_088711059.1">
    <property type="nucleotide sequence ID" value="NZ_NFZT01000001.1"/>
</dbReference>
<keyword evidence="2" id="KW-1133">Transmembrane helix</keyword>
<keyword evidence="4" id="KW-1185">Reference proteome</keyword>
<dbReference type="Proteomes" id="UP000198462">
    <property type="component" value="Unassembled WGS sequence"/>
</dbReference>
<evidence type="ECO:0000313" key="4">
    <source>
        <dbReference type="Proteomes" id="UP000198462"/>
    </source>
</evidence>
<dbReference type="Pfam" id="PF13779">
    <property type="entry name" value="DUF4175"/>
    <property type="match status" value="1"/>
</dbReference>
<dbReference type="EMBL" id="NFZT01000001">
    <property type="protein sequence ID" value="OWV32260.1"/>
    <property type="molecule type" value="Genomic_DNA"/>
</dbReference>
<evidence type="ECO:0000313" key="3">
    <source>
        <dbReference type="EMBL" id="OWV32260.1"/>
    </source>
</evidence>
<organism evidence="3 4">
    <name type="scientific">Pacificimonas flava</name>
    <dbReference type="NCBI Taxonomy" id="1234595"/>
    <lineage>
        <taxon>Bacteria</taxon>
        <taxon>Pseudomonadati</taxon>
        <taxon>Pseudomonadota</taxon>
        <taxon>Alphaproteobacteria</taxon>
        <taxon>Sphingomonadales</taxon>
        <taxon>Sphingosinicellaceae</taxon>
        <taxon>Pacificimonas</taxon>
    </lineage>
</organism>
<gene>
    <name evidence="3" type="ORF">B5C34_01535</name>
</gene>
<feature type="transmembrane region" description="Helical" evidence="2">
    <location>
        <begin position="34"/>
        <end position="56"/>
    </location>
</feature>
<feature type="region of interest" description="Disordered" evidence="1">
    <location>
        <begin position="699"/>
        <end position="746"/>
    </location>
</feature>
<proteinExistence type="predicted"/>